<sequence>MRKSEWSDKELIDLLKQMPKIQDYRHPRDIYQNLSRKKRKTVSWLLPGIAAAAALFLFFILAPKFMDTNHYSINNAKQESTKEAKIAKDNSDAGGMANQESQTGQISTLKKAEGQNDHVGKTAVYDDEIKDGVVLTYWIPDNQALNLVPVSTIVKNTEGKDWLTLYNEHMANLNESEWGLSEFYPLQATLHYDNANETVIVDVPSDHPYRQGSATEQIFLGALKNDISSNSSVKTIEFTTNGEPGIELSNDFLEKLTITDVKKHAYLFYYPNGSDVPFLVPTPESYKDIKAAIDAMKSVVEEYQLQRSLLPNLAIQDVTANDNTLAITFAKDASLEDERLAVWSMEAILLTAKEFGFEKVVVSNPPAANIGPFDLTKEIKVPAAPNLRTIEK</sequence>
<dbReference type="EMBL" id="JAGYPE010000005">
    <property type="protein sequence ID" value="MBS4185150.1"/>
    <property type="molecule type" value="Genomic_DNA"/>
</dbReference>
<feature type="transmembrane region" description="Helical" evidence="1">
    <location>
        <begin position="42"/>
        <end position="62"/>
    </location>
</feature>
<organism evidence="2">
    <name type="scientific">Neobacillus citreus</name>
    <dbReference type="NCBI Taxonomy" id="2833578"/>
    <lineage>
        <taxon>Bacteria</taxon>
        <taxon>Bacillati</taxon>
        <taxon>Bacillota</taxon>
        <taxon>Bacilli</taxon>
        <taxon>Bacillales</taxon>
        <taxon>Bacillaceae</taxon>
        <taxon>Neobacillus</taxon>
    </lineage>
</organism>
<comment type="caution">
    <text evidence="2">The sequence shown here is derived from an EMBL/GenBank/DDBJ whole genome shotgun (WGS) entry which is preliminary data.</text>
</comment>
<evidence type="ECO:0000313" key="4">
    <source>
        <dbReference type="Proteomes" id="UP000677265"/>
    </source>
</evidence>
<evidence type="ECO:0000313" key="2">
    <source>
        <dbReference type="EMBL" id="MBS4185150.1"/>
    </source>
</evidence>
<proteinExistence type="predicted"/>
<name>A0A942T481_9BACI</name>
<keyword evidence="4" id="KW-1185">Reference proteome</keyword>
<dbReference type="AlphaFoldDB" id="A0A942T481"/>
<evidence type="ECO:0000313" key="3">
    <source>
        <dbReference type="EMBL" id="MCH6269308.1"/>
    </source>
</evidence>
<evidence type="ECO:0000256" key="1">
    <source>
        <dbReference type="SAM" id="Phobius"/>
    </source>
</evidence>
<keyword evidence="1" id="KW-1133">Transmembrane helix</keyword>
<accession>A0A942T481</accession>
<keyword evidence="1" id="KW-0812">Transmembrane</keyword>
<dbReference type="RefSeq" id="WP_213144995.1">
    <property type="nucleotide sequence ID" value="NZ_JAGYPE020000090.1"/>
</dbReference>
<dbReference type="Proteomes" id="UP000677265">
    <property type="component" value="Unassembled WGS sequence"/>
</dbReference>
<gene>
    <name evidence="3" type="ORF">KHB02_027640</name>
    <name evidence="2" type="ORF">KHB02_27590</name>
</gene>
<keyword evidence="1" id="KW-0472">Membrane</keyword>
<protein>
    <submittedName>
        <fullName evidence="2">Negative regulator of sigma-X activity</fullName>
    </submittedName>
</protein>
<dbReference type="EMBL" id="JAGYPE020000090">
    <property type="protein sequence ID" value="MCH6269308.1"/>
    <property type="molecule type" value="Genomic_DNA"/>
</dbReference>
<reference evidence="2" key="1">
    <citation type="submission" date="2021-05" db="EMBL/GenBank/DDBJ databases">
        <title>Novel Bacillus species.</title>
        <authorList>
            <person name="Liu G."/>
        </authorList>
    </citation>
    <scope>NUCLEOTIDE SEQUENCE</scope>
    <source>
        <strain evidence="2 4">FJAT-50051</strain>
    </source>
</reference>